<comment type="caution">
    <text evidence="6">The sequence shown here is derived from an EMBL/GenBank/DDBJ whole genome shotgun (WGS) entry which is preliminary data.</text>
</comment>
<dbReference type="RefSeq" id="WP_138662407.1">
    <property type="nucleotide sequence ID" value="NZ_VANS01000002.1"/>
</dbReference>
<keyword evidence="2" id="KW-0479">Metal-binding</keyword>
<accession>A0A5S3PFN6</accession>
<reference evidence="6 7" key="1">
    <citation type="submission" date="2019-05" db="EMBL/GenBank/DDBJ databases">
        <title>Sulfitobacter sabulilitoris sp. nov., isolated from a marine sand.</title>
        <authorList>
            <person name="Yoon J.-H."/>
        </authorList>
    </citation>
    <scope>NUCLEOTIDE SEQUENCE [LARGE SCALE GENOMIC DNA]</scope>
    <source>
        <strain evidence="6 7">HSMS-29</strain>
    </source>
</reference>
<evidence type="ECO:0000256" key="1">
    <source>
        <dbReference type="ARBA" id="ARBA00005495"/>
    </source>
</evidence>
<protein>
    <submittedName>
        <fullName evidence="6">GFA family protein</fullName>
    </submittedName>
</protein>
<dbReference type="PANTHER" id="PTHR33337:SF40">
    <property type="entry name" value="CENP-V_GFA DOMAIN-CONTAINING PROTEIN-RELATED"/>
    <property type="match status" value="1"/>
</dbReference>
<dbReference type="PANTHER" id="PTHR33337">
    <property type="entry name" value="GFA DOMAIN-CONTAINING PROTEIN"/>
    <property type="match status" value="1"/>
</dbReference>
<feature type="domain" description="CENP-V/GFA" evidence="5">
    <location>
        <begin position="3"/>
        <end position="120"/>
    </location>
</feature>
<dbReference type="GO" id="GO:0016846">
    <property type="term" value="F:carbon-sulfur lyase activity"/>
    <property type="evidence" value="ECO:0007669"/>
    <property type="project" value="InterPro"/>
</dbReference>
<dbReference type="PROSITE" id="PS51891">
    <property type="entry name" value="CENP_V_GFA"/>
    <property type="match status" value="1"/>
</dbReference>
<dbReference type="OrthoDB" id="9807246at2"/>
<dbReference type="Pfam" id="PF04828">
    <property type="entry name" value="GFA"/>
    <property type="match status" value="1"/>
</dbReference>
<keyword evidence="4" id="KW-0456">Lyase</keyword>
<gene>
    <name evidence="6" type="ORF">FDT80_11470</name>
</gene>
<dbReference type="AlphaFoldDB" id="A0A5S3PFN6"/>
<sequence length="135" mass="14968">MTLTGGCYCGALRYSAQGAPTFKAQCHCRECQYISGGGPNFFMLMPQDGFEYTKGSPRFFARSDLDTPVTREFCTDCGTHIATRRPGLASVILKVGTLDTPAAYDQPAMAIHTLDRQPFHQIKDGLPQFERLPKR</sequence>
<dbReference type="Proteomes" id="UP000309550">
    <property type="component" value="Unassembled WGS sequence"/>
</dbReference>
<evidence type="ECO:0000256" key="4">
    <source>
        <dbReference type="ARBA" id="ARBA00023239"/>
    </source>
</evidence>
<evidence type="ECO:0000313" key="7">
    <source>
        <dbReference type="Proteomes" id="UP000309550"/>
    </source>
</evidence>
<dbReference type="InterPro" id="IPR006913">
    <property type="entry name" value="CENP-V/GFA"/>
</dbReference>
<dbReference type="SUPFAM" id="SSF51316">
    <property type="entry name" value="Mss4-like"/>
    <property type="match status" value="1"/>
</dbReference>
<evidence type="ECO:0000259" key="5">
    <source>
        <dbReference type="PROSITE" id="PS51891"/>
    </source>
</evidence>
<evidence type="ECO:0000256" key="3">
    <source>
        <dbReference type="ARBA" id="ARBA00022833"/>
    </source>
</evidence>
<organism evidence="6 7">
    <name type="scientific">Sulfitobacter sabulilitoris</name>
    <dbReference type="NCBI Taxonomy" id="2562655"/>
    <lineage>
        <taxon>Bacteria</taxon>
        <taxon>Pseudomonadati</taxon>
        <taxon>Pseudomonadota</taxon>
        <taxon>Alphaproteobacteria</taxon>
        <taxon>Rhodobacterales</taxon>
        <taxon>Roseobacteraceae</taxon>
        <taxon>Sulfitobacter</taxon>
    </lineage>
</organism>
<evidence type="ECO:0000256" key="2">
    <source>
        <dbReference type="ARBA" id="ARBA00022723"/>
    </source>
</evidence>
<comment type="similarity">
    <text evidence="1">Belongs to the Gfa family.</text>
</comment>
<dbReference type="GO" id="GO:0046872">
    <property type="term" value="F:metal ion binding"/>
    <property type="evidence" value="ECO:0007669"/>
    <property type="project" value="UniProtKB-KW"/>
</dbReference>
<dbReference type="InterPro" id="IPR011057">
    <property type="entry name" value="Mss4-like_sf"/>
</dbReference>
<dbReference type="EMBL" id="VANS01000002">
    <property type="protein sequence ID" value="TMM52865.1"/>
    <property type="molecule type" value="Genomic_DNA"/>
</dbReference>
<dbReference type="Gene3D" id="3.90.1590.10">
    <property type="entry name" value="glutathione-dependent formaldehyde- activating enzyme (gfa)"/>
    <property type="match status" value="1"/>
</dbReference>
<evidence type="ECO:0000313" key="6">
    <source>
        <dbReference type="EMBL" id="TMM52865.1"/>
    </source>
</evidence>
<proteinExistence type="inferred from homology"/>
<name>A0A5S3PFN6_9RHOB</name>
<keyword evidence="3" id="KW-0862">Zinc</keyword>
<keyword evidence="7" id="KW-1185">Reference proteome</keyword>